<evidence type="ECO:0000259" key="6">
    <source>
        <dbReference type="PROSITE" id="PS50948"/>
    </source>
</evidence>
<keyword evidence="2" id="KW-1015">Disulfide bond</keyword>
<dbReference type="SUPFAM" id="SSF57414">
    <property type="entry name" value="Hairpin loop containing domain-like"/>
    <property type="match status" value="1"/>
</dbReference>
<dbReference type="Gene3D" id="2.40.20.10">
    <property type="entry name" value="Plasminogen Kringle 4"/>
    <property type="match status" value="2"/>
</dbReference>
<evidence type="ECO:0000256" key="3">
    <source>
        <dbReference type="PROSITE-ProRule" id="PRU00121"/>
    </source>
</evidence>
<reference evidence="7 9" key="2">
    <citation type="journal article" date="2013" name="Nature">
        <title>Insights into bilaterian evolution from three spiralian genomes.</title>
        <authorList>
            <person name="Simakov O."/>
            <person name="Marletaz F."/>
            <person name="Cho S.J."/>
            <person name="Edsinger-Gonzales E."/>
            <person name="Havlak P."/>
            <person name="Hellsten U."/>
            <person name="Kuo D.H."/>
            <person name="Larsson T."/>
            <person name="Lv J."/>
            <person name="Arendt D."/>
            <person name="Savage R."/>
            <person name="Osoegawa K."/>
            <person name="de Jong P."/>
            <person name="Grimwood J."/>
            <person name="Chapman J.A."/>
            <person name="Shapiro H."/>
            <person name="Aerts A."/>
            <person name="Otillar R.P."/>
            <person name="Terry A.Y."/>
            <person name="Boore J.L."/>
            <person name="Grigoriev I.V."/>
            <person name="Lindberg D.R."/>
            <person name="Seaver E.C."/>
            <person name="Weisblat D.A."/>
            <person name="Putnam N.H."/>
            <person name="Rokhsar D.S."/>
        </authorList>
    </citation>
    <scope>NUCLEOTIDE SEQUENCE</scope>
    <source>
        <strain evidence="7 9">I ESC-2004</strain>
    </source>
</reference>
<organism evidence="7">
    <name type="scientific">Capitella teleta</name>
    <name type="common">Polychaete worm</name>
    <dbReference type="NCBI Taxonomy" id="283909"/>
    <lineage>
        <taxon>Eukaryota</taxon>
        <taxon>Metazoa</taxon>
        <taxon>Spiralia</taxon>
        <taxon>Lophotrochozoa</taxon>
        <taxon>Annelida</taxon>
        <taxon>Polychaeta</taxon>
        <taxon>Sedentaria</taxon>
        <taxon>Scolecida</taxon>
        <taxon>Capitellidae</taxon>
        <taxon>Capitella</taxon>
    </lineage>
</organism>
<dbReference type="PROSITE" id="PS50070">
    <property type="entry name" value="KRINGLE_2"/>
    <property type="match status" value="2"/>
</dbReference>
<dbReference type="GO" id="GO:0005102">
    <property type="term" value="F:signaling receptor binding"/>
    <property type="evidence" value="ECO:0007669"/>
    <property type="project" value="TreeGrafter"/>
</dbReference>
<dbReference type="GO" id="GO:0005615">
    <property type="term" value="C:extracellular space"/>
    <property type="evidence" value="ECO:0007669"/>
    <property type="project" value="TreeGrafter"/>
</dbReference>
<comment type="caution">
    <text evidence="3">Lacks conserved residue(s) required for the propagation of feature annotation.</text>
</comment>
<dbReference type="PRINTS" id="PR00018">
    <property type="entry name" value="KRINGLE"/>
</dbReference>
<evidence type="ECO:0000256" key="1">
    <source>
        <dbReference type="ARBA" id="ARBA00022572"/>
    </source>
</evidence>
<dbReference type="SUPFAM" id="SSF57440">
    <property type="entry name" value="Kringle-like"/>
    <property type="match status" value="2"/>
</dbReference>
<evidence type="ECO:0000256" key="2">
    <source>
        <dbReference type="ARBA" id="ARBA00023157"/>
    </source>
</evidence>
<dbReference type="Gene3D" id="3.50.4.10">
    <property type="entry name" value="Hepatocyte Growth Factor"/>
    <property type="match status" value="1"/>
</dbReference>
<reference evidence="9" key="1">
    <citation type="submission" date="2012-12" db="EMBL/GenBank/DDBJ databases">
        <authorList>
            <person name="Hellsten U."/>
            <person name="Grimwood J."/>
            <person name="Chapman J.A."/>
            <person name="Shapiro H."/>
            <person name="Aerts A."/>
            <person name="Otillar R.P."/>
            <person name="Terry A.Y."/>
            <person name="Boore J.L."/>
            <person name="Simakov O."/>
            <person name="Marletaz F."/>
            <person name="Cho S.-J."/>
            <person name="Edsinger-Gonzales E."/>
            <person name="Havlak P."/>
            <person name="Kuo D.-H."/>
            <person name="Larsson T."/>
            <person name="Lv J."/>
            <person name="Arendt D."/>
            <person name="Savage R."/>
            <person name="Osoegawa K."/>
            <person name="de Jong P."/>
            <person name="Lindberg D.R."/>
            <person name="Seaver E.C."/>
            <person name="Weisblat D.A."/>
            <person name="Putnam N.H."/>
            <person name="Grigoriev I.V."/>
            <person name="Rokhsar D.S."/>
        </authorList>
    </citation>
    <scope>NUCLEOTIDE SEQUENCE</scope>
    <source>
        <strain evidence="9">I ESC-2004</strain>
    </source>
</reference>
<dbReference type="OrthoDB" id="5917794at2759"/>
<evidence type="ECO:0000313" key="7">
    <source>
        <dbReference type="EMBL" id="ELU09320.1"/>
    </source>
</evidence>
<dbReference type="CDD" id="cd01099">
    <property type="entry name" value="PAN_AP_HGF"/>
    <property type="match status" value="1"/>
</dbReference>
<sequence>MDTVSLLLSVLFVLFRSSEECTFRETAEHALYSHNDMIIGDVSTDECKEACLHQTVFECLSFDFISDSGTCYLSASTQSTAPGYMGSHHGASYYEKVCTNDPNPTELPEENNFTNYPEHTDKPVISEEHNNFTIIEGPDITEPEYNTSICRNTQLGKDYVGQKQITTSGNECQRWDRQYPQEHSMQGNWFSEGDLHSAVNYCRNPDGEPGGPWCYTTNPDVRWEYCEIPFCPGADFNDIYSECKKDTLGRTYRGLVSTSRSGRECQYWTRQYPHEHRMNGKGFPEGNMAAAANFCRNPDGEPEGPWCYTTDPETRWEYCVVDLC</sequence>
<accession>R7USY4</accession>
<protein>
    <recommendedName>
        <fullName evidence="10">Kringle domain-containing protein</fullName>
    </recommendedName>
</protein>
<dbReference type="InterPro" id="IPR050759">
    <property type="entry name" value="Serine_protease_kringle"/>
</dbReference>
<gene>
    <name evidence="7" type="ORF">CAPTEDRAFT_223208</name>
</gene>
<name>R7USY4_CAPTE</name>
<dbReference type="PROSITE" id="PS00021">
    <property type="entry name" value="KRINGLE_1"/>
    <property type="match status" value="2"/>
</dbReference>
<evidence type="ECO:0000313" key="8">
    <source>
        <dbReference type="EnsemblMetazoa" id="CapteP223208"/>
    </source>
</evidence>
<feature type="domain" description="Kringle" evidence="5">
    <location>
        <begin position="249"/>
        <end position="324"/>
    </location>
</feature>
<keyword evidence="4" id="KW-0732">Signal</keyword>
<proteinExistence type="predicted"/>
<dbReference type="PROSITE" id="PS50948">
    <property type="entry name" value="PAN"/>
    <property type="match status" value="1"/>
</dbReference>
<dbReference type="SMART" id="SM00130">
    <property type="entry name" value="KR"/>
    <property type="match status" value="2"/>
</dbReference>
<dbReference type="PANTHER" id="PTHR24261">
    <property type="entry name" value="PLASMINOGEN-RELATED"/>
    <property type="match status" value="1"/>
</dbReference>
<dbReference type="EMBL" id="KB298315">
    <property type="protein sequence ID" value="ELU09320.1"/>
    <property type="molecule type" value="Genomic_DNA"/>
</dbReference>
<dbReference type="InterPro" id="IPR000001">
    <property type="entry name" value="Kringle"/>
</dbReference>
<evidence type="ECO:0000259" key="5">
    <source>
        <dbReference type="PROSITE" id="PS50070"/>
    </source>
</evidence>
<dbReference type="HOGENOM" id="CLU_858545_0_0_1"/>
<dbReference type="InterPro" id="IPR018056">
    <property type="entry name" value="Kringle_CS"/>
</dbReference>
<dbReference type="InterPro" id="IPR038178">
    <property type="entry name" value="Kringle_sf"/>
</dbReference>
<reference evidence="8" key="3">
    <citation type="submission" date="2015-06" db="UniProtKB">
        <authorList>
            <consortium name="EnsemblMetazoa"/>
        </authorList>
    </citation>
    <scope>IDENTIFICATION</scope>
</reference>
<dbReference type="STRING" id="283909.R7USY4"/>
<dbReference type="Pfam" id="PF00024">
    <property type="entry name" value="PAN_1"/>
    <property type="match status" value="1"/>
</dbReference>
<dbReference type="Proteomes" id="UP000014760">
    <property type="component" value="Unassembled WGS sequence"/>
</dbReference>
<evidence type="ECO:0000256" key="4">
    <source>
        <dbReference type="SAM" id="SignalP"/>
    </source>
</evidence>
<dbReference type="InterPro" id="IPR003609">
    <property type="entry name" value="Pan_app"/>
</dbReference>
<dbReference type="SMART" id="SM00473">
    <property type="entry name" value="PAN_AP"/>
    <property type="match status" value="1"/>
</dbReference>
<feature type="chain" id="PRO_5008788337" description="Kringle domain-containing protein" evidence="4">
    <location>
        <begin position="21"/>
        <end position="324"/>
    </location>
</feature>
<dbReference type="InterPro" id="IPR013806">
    <property type="entry name" value="Kringle-like"/>
</dbReference>
<dbReference type="AlphaFoldDB" id="R7USY4"/>
<dbReference type="GO" id="GO:0004175">
    <property type="term" value="F:endopeptidase activity"/>
    <property type="evidence" value="ECO:0007669"/>
    <property type="project" value="TreeGrafter"/>
</dbReference>
<dbReference type="CDD" id="cd00108">
    <property type="entry name" value="KR"/>
    <property type="match status" value="2"/>
</dbReference>
<evidence type="ECO:0008006" key="10">
    <source>
        <dbReference type="Google" id="ProtNLM"/>
    </source>
</evidence>
<keyword evidence="1 3" id="KW-0420">Kringle</keyword>
<dbReference type="EMBL" id="AMQN01006413">
    <property type="status" value="NOT_ANNOTATED_CDS"/>
    <property type="molecule type" value="Genomic_DNA"/>
</dbReference>
<feature type="signal peptide" evidence="4">
    <location>
        <begin position="1"/>
        <end position="20"/>
    </location>
</feature>
<dbReference type="Pfam" id="PF00051">
    <property type="entry name" value="Kringle"/>
    <property type="match status" value="2"/>
</dbReference>
<keyword evidence="9" id="KW-1185">Reference proteome</keyword>
<evidence type="ECO:0000313" key="9">
    <source>
        <dbReference type="Proteomes" id="UP000014760"/>
    </source>
</evidence>
<dbReference type="PANTHER" id="PTHR24261:SF7">
    <property type="entry name" value="KRINGLE DOMAIN-CONTAINING PROTEIN"/>
    <property type="match status" value="1"/>
</dbReference>
<dbReference type="EnsemblMetazoa" id="CapteT223208">
    <property type="protein sequence ID" value="CapteP223208"/>
    <property type="gene ID" value="CapteG223208"/>
</dbReference>
<feature type="domain" description="Apple" evidence="6">
    <location>
        <begin position="21"/>
        <end position="98"/>
    </location>
</feature>
<feature type="domain" description="Kringle" evidence="5">
    <location>
        <begin position="156"/>
        <end position="231"/>
    </location>
</feature>